<dbReference type="SUPFAM" id="SSF140931">
    <property type="entry name" value="Fic-like"/>
    <property type="match status" value="1"/>
</dbReference>
<gene>
    <name evidence="2" type="ORF">BB934_19295</name>
</gene>
<proteinExistence type="predicted"/>
<dbReference type="EMBL" id="CP016616">
    <property type="protein sequence ID" value="ANY80107.1"/>
    <property type="molecule type" value="Genomic_DNA"/>
</dbReference>
<dbReference type="Pfam" id="PF02661">
    <property type="entry name" value="Fic"/>
    <property type="match status" value="1"/>
</dbReference>
<organism evidence="2">
    <name type="scientific">Microvirga ossetica</name>
    <dbReference type="NCBI Taxonomy" id="1882682"/>
    <lineage>
        <taxon>Bacteria</taxon>
        <taxon>Pseudomonadati</taxon>
        <taxon>Pseudomonadota</taxon>
        <taxon>Alphaproteobacteria</taxon>
        <taxon>Hyphomicrobiales</taxon>
        <taxon>Methylobacteriaceae</taxon>
        <taxon>Microvirga</taxon>
    </lineage>
</organism>
<evidence type="ECO:0000313" key="2">
    <source>
        <dbReference type="EMBL" id="ANY80107.1"/>
    </source>
</evidence>
<dbReference type="InterPro" id="IPR006440">
    <property type="entry name" value="Doc"/>
</dbReference>
<protein>
    <submittedName>
        <fullName evidence="2">Death-on-curing protein</fullName>
    </submittedName>
</protein>
<evidence type="ECO:0000259" key="1">
    <source>
        <dbReference type="PROSITE" id="PS51459"/>
    </source>
</evidence>
<dbReference type="PANTHER" id="PTHR39426">
    <property type="entry name" value="HOMOLOGY TO DEATH-ON-CURING PROTEIN OF PHAGE P1"/>
    <property type="match status" value="1"/>
</dbReference>
<dbReference type="GO" id="GO:0016301">
    <property type="term" value="F:kinase activity"/>
    <property type="evidence" value="ECO:0007669"/>
    <property type="project" value="InterPro"/>
</dbReference>
<dbReference type="AlphaFoldDB" id="A0A1B2EJJ0"/>
<dbReference type="KEGG" id="moc:BB934_19295"/>
<dbReference type="Gene3D" id="1.20.120.1870">
    <property type="entry name" value="Fic/DOC protein, Fido domain"/>
    <property type="match status" value="1"/>
</dbReference>
<accession>A0A1B2EJJ0</accession>
<dbReference type="InterPro" id="IPR053737">
    <property type="entry name" value="Type_II_TA_Toxin"/>
</dbReference>
<sequence length="132" mass="14365">MTEPRWISRQALLLKHAESLRLFGGADGLRDEGMLDSARARPVNAWSYRGEAGIAQLAAAYAFGLSKNHPFIDGNKRAAFIACVGFLKLNGLNLVASQLEAYRTMIDLAAGAMSEEEFAAWIQANIEARPAL</sequence>
<dbReference type="InterPro" id="IPR003812">
    <property type="entry name" value="Fido"/>
</dbReference>
<feature type="domain" description="Fido" evidence="1">
    <location>
        <begin position="7"/>
        <end position="124"/>
    </location>
</feature>
<dbReference type="PROSITE" id="PS51459">
    <property type="entry name" value="FIDO"/>
    <property type="match status" value="1"/>
</dbReference>
<name>A0A1B2EJJ0_9HYPH</name>
<dbReference type="InterPro" id="IPR036597">
    <property type="entry name" value="Fido-like_dom_sf"/>
</dbReference>
<reference evidence="2" key="1">
    <citation type="submission" date="2016-07" db="EMBL/GenBank/DDBJ databases">
        <title>Microvirga ossetica sp. nov. a new species of rhizobia isolated from root nodules of the legume species Vicia alpestris Steven originated from North Ossetia region in the Caucasus.</title>
        <authorList>
            <person name="Safronova V.I."/>
            <person name="Kuznetsova I.G."/>
            <person name="Sazanova A.L."/>
            <person name="Belimov A."/>
            <person name="Andronov E."/>
            <person name="Osledkin Y.S."/>
            <person name="Onishchuk O.P."/>
            <person name="Kurchak O.N."/>
            <person name="Shaposhnikov A.I."/>
            <person name="Willems A."/>
            <person name="Tikhonovich I.A."/>
        </authorList>
    </citation>
    <scope>NUCLEOTIDE SEQUENCE [LARGE SCALE GENOMIC DNA]</scope>
    <source>
        <strain evidence="2">V5/3M</strain>
    </source>
</reference>
<dbReference type="PIRSF" id="PIRSF018297">
    <property type="entry name" value="Doc"/>
    <property type="match status" value="1"/>
</dbReference>
<dbReference type="PANTHER" id="PTHR39426:SF1">
    <property type="entry name" value="HOMOLOGY TO DEATH-ON-CURING PROTEIN OF PHAGE P1"/>
    <property type="match status" value="1"/>
</dbReference>
<dbReference type="OrthoDB" id="9802752at2"/>
<dbReference type="NCBIfam" id="TIGR01550">
    <property type="entry name" value="DOC_P1"/>
    <property type="match status" value="1"/>
</dbReference>